<feature type="domain" description="AB hydrolase-1" evidence="2">
    <location>
        <begin position="118"/>
        <end position="178"/>
    </location>
</feature>
<name>A0A7K0CGZ4_9ACTN</name>
<evidence type="ECO:0000256" key="1">
    <source>
        <dbReference type="SAM" id="MobiDB-lite"/>
    </source>
</evidence>
<sequence>MTRTRVWTGAVAPVVLLALLTGCGDDGDSGTEQTSATPQAAPETSSGPNDFGCLKGDQLAGATSFEVDGEQVDAYRTGKGTTGVIFSHQVDLDLCSWVPAADELAADGYQALAVNSMSTEVDELVAAAKLLREKGAEKIILIGASKGGTGSLAAAAEIKPAVSAVVSLSGPAEFGDIDALAAAPKLTMPVYLIASRDDTRFFEDAQKLDKAATASKGEKFEPVNGIEHGNAILTEHPDVWKRVKAFVQQYGG</sequence>
<dbReference type="Proteomes" id="UP000466345">
    <property type="component" value="Unassembled WGS sequence"/>
</dbReference>
<dbReference type="GO" id="GO:0003824">
    <property type="term" value="F:catalytic activity"/>
    <property type="evidence" value="ECO:0007669"/>
    <property type="project" value="UniProtKB-ARBA"/>
</dbReference>
<dbReference type="OrthoDB" id="3531232at2"/>
<dbReference type="Pfam" id="PF00561">
    <property type="entry name" value="Abhydrolase_1"/>
    <property type="match status" value="1"/>
</dbReference>
<comment type="caution">
    <text evidence="3">The sequence shown here is derived from an EMBL/GenBank/DDBJ whole genome shotgun (WGS) entry which is preliminary data.</text>
</comment>
<evidence type="ECO:0000313" key="3">
    <source>
        <dbReference type="EMBL" id="MQY12718.1"/>
    </source>
</evidence>
<proteinExistence type="predicted"/>
<gene>
    <name evidence="3" type="ORF">SRB5_28570</name>
</gene>
<dbReference type="InterPro" id="IPR000073">
    <property type="entry name" value="AB_hydrolase_1"/>
</dbReference>
<feature type="compositionally biased region" description="Polar residues" evidence="1">
    <location>
        <begin position="30"/>
        <end position="48"/>
    </location>
</feature>
<keyword evidence="4" id="KW-1185">Reference proteome</keyword>
<dbReference type="RefSeq" id="WP_153452326.1">
    <property type="nucleotide sequence ID" value="NZ_WEGJ01000008.1"/>
</dbReference>
<protein>
    <recommendedName>
        <fullName evidence="2">AB hydrolase-1 domain-containing protein</fullName>
    </recommendedName>
</protein>
<organism evidence="3 4">
    <name type="scientific">Streptomyces smaragdinus</name>
    <dbReference type="NCBI Taxonomy" id="2585196"/>
    <lineage>
        <taxon>Bacteria</taxon>
        <taxon>Bacillati</taxon>
        <taxon>Actinomycetota</taxon>
        <taxon>Actinomycetes</taxon>
        <taxon>Kitasatosporales</taxon>
        <taxon>Streptomycetaceae</taxon>
        <taxon>Streptomyces</taxon>
    </lineage>
</organism>
<feature type="region of interest" description="Disordered" evidence="1">
    <location>
        <begin position="27"/>
        <end position="50"/>
    </location>
</feature>
<dbReference type="InterPro" id="IPR029058">
    <property type="entry name" value="AB_hydrolase_fold"/>
</dbReference>
<evidence type="ECO:0000259" key="2">
    <source>
        <dbReference type="Pfam" id="PF00561"/>
    </source>
</evidence>
<evidence type="ECO:0000313" key="4">
    <source>
        <dbReference type="Proteomes" id="UP000466345"/>
    </source>
</evidence>
<dbReference type="AlphaFoldDB" id="A0A7K0CGZ4"/>
<accession>A0A7K0CGZ4</accession>
<reference evidence="3 4" key="1">
    <citation type="submission" date="2019-10" db="EMBL/GenBank/DDBJ databases">
        <title>Streptomyces smaragdinus sp. nov. and Streptomyces fabii sp. nov., isolated from the gut of fungus growing-termite Macrotermes natalensis.</title>
        <authorList>
            <person name="Schwitalla J."/>
            <person name="Benndorf R."/>
            <person name="Martin K."/>
            <person name="De Beer W."/>
            <person name="Kaster A.-K."/>
            <person name="Vollmers J."/>
            <person name="Poulsen M."/>
            <person name="Beemelmanns C."/>
        </authorList>
    </citation>
    <scope>NUCLEOTIDE SEQUENCE [LARGE SCALE GENOMIC DNA]</scope>
    <source>
        <strain evidence="3 4">RB5</strain>
    </source>
</reference>
<dbReference type="PROSITE" id="PS51257">
    <property type="entry name" value="PROKAR_LIPOPROTEIN"/>
    <property type="match status" value="1"/>
</dbReference>
<dbReference type="Gene3D" id="3.40.50.1820">
    <property type="entry name" value="alpha/beta hydrolase"/>
    <property type="match status" value="1"/>
</dbReference>
<dbReference type="SUPFAM" id="SSF53474">
    <property type="entry name" value="alpha/beta-Hydrolases"/>
    <property type="match status" value="1"/>
</dbReference>
<dbReference type="EMBL" id="WEGJ01000008">
    <property type="protein sequence ID" value="MQY12718.1"/>
    <property type="molecule type" value="Genomic_DNA"/>
</dbReference>